<evidence type="ECO:0000256" key="6">
    <source>
        <dbReference type="ARBA" id="ARBA00022840"/>
    </source>
</evidence>
<dbReference type="PANTHER" id="PTHR33463:SF117">
    <property type="entry name" value="CC-NBS-LRR RESISTANCE PROTEIN"/>
    <property type="match status" value="1"/>
</dbReference>
<protein>
    <recommendedName>
        <fullName evidence="8">AAA+ ATPase domain-containing protein</fullName>
    </recommendedName>
</protein>
<evidence type="ECO:0000256" key="7">
    <source>
        <dbReference type="SAM" id="Coils"/>
    </source>
</evidence>
<dbReference type="SUPFAM" id="SSF52540">
    <property type="entry name" value="P-loop containing nucleoside triphosphate hydrolases"/>
    <property type="match status" value="1"/>
</dbReference>
<dbReference type="Gene3D" id="3.80.10.10">
    <property type="entry name" value="Ribonuclease Inhibitor"/>
    <property type="match status" value="4"/>
</dbReference>
<evidence type="ECO:0000313" key="10">
    <source>
        <dbReference type="Proteomes" id="UP000323597"/>
    </source>
</evidence>
<reference evidence="9 10" key="1">
    <citation type="submission" date="2019-07" db="EMBL/GenBank/DDBJ databases">
        <title>WGS assembly of Gossypium mustelinum.</title>
        <authorList>
            <person name="Chen Z.J."/>
            <person name="Sreedasyam A."/>
            <person name="Ando A."/>
            <person name="Song Q."/>
            <person name="De L."/>
            <person name="Hulse-Kemp A."/>
            <person name="Ding M."/>
            <person name="Ye W."/>
            <person name="Kirkbride R."/>
            <person name="Jenkins J."/>
            <person name="Plott C."/>
            <person name="Lovell J."/>
            <person name="Lin Y.-M."/>
            <person name="Vaughn R."/>
            <person name="Liu B."/>
            <person name="Li W."/>
            <person name="Simpson S."/>
            <person name="Scheffler B."/>
            <person name="Saski C."/>
            <person name="Grover C."/>
            <person name="Hu G."/>
            <person name="Conover J."/>
            <person name="Carlson J."/>
            <person name="Shu S."/>
            <person name="Boston L."/>
            <person name="Williams M."/>
            <person name="Peterson D."/>
            <person name="Mcgee K."/>
            <person name="Jones D."/>
            <person name="Wendel J."/>
            <person name="Stelly D."/>
            <person name="Grimwood J."/>
            <person name="Schmutz J."/>
        </authorList>
    </citation>
    <scope>NUCLEOTIDE SEQUENCE [LARGE SCALE GENOMIC DNA]</scope>
    <source>
        <strain evidence="9">1408120.09</strain>
    </source>
</reference>
<dbReference type="GO" id="GO:0043531">
    <property type="term" value="F:ADP binding"/>
    <property type="evidence" value="ECO:0007669"/>
    <property type="project" value="InterPro"/>
</dbReference>
<keyword evidence="6" id="KW-0067">ATP-binding</keyword>
<accession>A0A5D2ZM80</accession>
<dbReference type="SUPFAM" id="SSF52058">
    <property type="entry name" value="L domain-like"/>
    <property type="match status" value="2"/>
</dbReference>
<dbReference type="InterPro" id="IPR057135">
    <property type="entry name" value="At4g27190-like_LRR"/>
</dbReference>
<keyword evidence="7" id="KW-0175">Coiled coil</keyword>
<dbReference type="SMART" id="SM00382">
    <property type="entry name" value="AAA"/>
    <property type="match status" value="1"/>
</dbReference>
<dbReference type="EMBL" id="CM017639">
    <property type="protein sequence ID" value="TYJ38836.1"/>
    <property type="molecule type" value="Genomic_DNA"/>
</dbReference>
<dbReference type="GO" id="GO:0006952">
    <property type="term" value="P:defense response"/>
    <property type="evidence" value="ECO:0007669"/>
    <property type="project" value="UniProtKB-KW"/>
</dbReference>
<evidence type="ECO:0000256" key="4">
    <source>
        <dbReference type="ARBA" id="ARBA00022741"/>
    </source>
</evidence>
<comment type="similarity">
    <text evidence="1">Belongs to the disease resistance NB-LRR family.</text>
</comment>
<dbReference type="Pfam" id="PF00931">
    <property type="entry name" value="NB-ARC"/>
    <property type="match status" value="1"/>
</dbReference>
<dbReference type="InterPro" id="IPR003593">
    <property type="entry name" value="AAA+_ATPase"/>
</dbReference>
<dbReference type="PANTHER" id="PTHR33463">
    <property type="entry name" value="NB-ARC DOMAIN-CONTAINING PROTEIN-RELATED"/>
    <property type="match status" value="1"/>
</dbReference>
<dbReference type="Proteomes" id="UP000323597">
    <property type="component" value="Chromosome A04"/>
</dbReference>
<keyword evidence="2" id="KW-0433">Leucine-rich repeat</keyword>
<dbReference type="GO" id="GO:0005524">
    <property type="term" value="F:ATP binding"/>
    <property type="evidence" value="ECO:0007669"/>
    <property type="project" value="UniProtKB-KW"/>
</dbReference>
<evidence type="ECO:0000256" key="3">
    <source>
        <dbReference type="ARBA" id="ARBA00022737"/>
    </source>
</evidence>
<name>A0A5D2ZM80_GOSMU</name>
<dbReference type="Gene3D" id="3.40.50.300">
    <property type="entry name" value="P-loop containing nucleotide triphosphate hydrolases"/>
    <property type="match status" value="1"/>
</dbReference>
<keyword evidence="4" id="KW-0547">Nucleotide-binding</keyword>
<evidence type="ECO:0000256" key="2">
    <source>
        <dbReference type="ARBA" id="ARBA00022614"/>
    </source>
</evidence>
<evidence type="ECO:0000256" key="1">
    <source>
        <dbReference type="ARBA" id="ARBA00008894"/>
    </source>
</evidence>
<keyword evidence="5" id="KW-0611">Plant defense</keyword>
<dbReference type="Gene3D" id="1.10.8.430">
    <property type="entry name" value="Helical domain of apoptotic protease-activating factors"/>
    <property type="match status" value="1"/>
</dbReference>
<evidence type="ECO:0000256" key="5">
    <source>
        <dbReference type="ARBA" id="ARBA00022821"/>
    </source>
</evidence>
<dbReference type="Gene3D" id="1.10.10.10">
    <property type="entry name" value="Winged helix-like DNA-binding domain superfamily/Winged helix DNA-binding domain"/>
    <property type="match status" value="1"/>
</dbReference>
<dbReference type="FunFam" id="3.40.50.300:FF:001091">
    <property type="entry name" value="Probable disease resistance protein At1g61300"/>
    <property type="match status" value="1"/>
</dbReference>
<dbReference type="InterPro" id="IPR032675">
    <property type="entry name" value="LRR_dom_sf"/>
</dbReference>
<keyword evidence="3" id="KW-0677">Repeat</keyword>
<dbReference type="InterPro" id="IPR027417">
    <property type="entry name" value="P-loop_NTPase"/>
</dbReference>
<dbReference type="PRINTS" id="PR00364">
    <property type="entry name" value="DISEASERSIST"/>
</dbReference>
<dbReference type="Pfam" id="PF23247">
    <property type="entry name" value="LRR_RPS2"/>
    <property type="match status" value="3"/>
</dbReference>
<dbReference type="InterPro" id="IPR050905">
    <property type="entry name" value="Plant_NBS-LRR"/>
</dbReference>
<gene>
    <name evidence="9" type="ORF">E1A91_A04G021100v1</name>
</gene>
<organism evidence="9 10">
    <name type="scientific">Gossypium mustelinum</name>
    <name type="common">Cotton</name>
    <name type="synonym">Gossypium caicoense</name>
    <dbReference type="NCBI Taxonomy" id="34275"/>
    <lineage>
        <taxon>Eukaryota</taxon>
        <taxon>Viridiplantae</taxon>
        <taxon>Streptophyta</taxon>
        <taxon>Embryophyta</taxon>
        <taxon>Tracheophyta</taxon>
        <taxon>Spermatophyta</taxon>
        <taxon>Magnoliopsida</taxon>
        <taxon>eudicotyledons</taxon>
        <taxon>Gunneridae</taxon>
        <taxon>Pentapetalae</taxon>
        <taxon>rosids</taxon>
        <taxon>malvids</taxon>
        <taxon>Malvales</taxon>
        <taxon>Malvaceae</taxon>
        <taxon>Malvoideae</taxon>
        <taxon>Gossypium</taxon>
    </lineage>
</organism>
<dbReference type="InterPro" id="IPR036388">
    <property type="entry name" value="WH-like_DNA-bd_sf"/>
</dbReference>
<dbReference type="InterPro" id="IPR042197">
    <property type="entry name" value="Apaf_helical"/>
</dbReference>
<dbReference type="SUPFAM" id="SSF52047">
    <property type="entry name" value="RNI-like"/>
    <property type="match status" value="1"/>
</dbReference>
<sequence>MVEYVAPAAVKIVADSAKEYASPYFGYFFSYEKIVEDFKNQRKELELRKQRVDTHVGEATTQNEIIYKDVEEWLETAKKELEETQKLKDEIDRVKCFKWCPKWGWRYSLSKKLAEEIPNISKLLTSNFAEVGYCRPLQGIEFITSTNFMDSESSKSAFNQIMEAINAKGVNMIGLHGMPGVGKTTLAQEVGKHAREQKLFDKVVMFTMSQNPNIKNIQDKVADILGLKFKASSQDGKAEELLGSMQRENKILVIVDDLWEEFKLESIGIPFGDHHKGCKILLTTRHQQVCTKMNCQKEIQLGILSEDEAWALFRDKAGLDDDSSTLNDVAKEVADQCKGLPLAIVVVAKALKGESLNGWTTVNQRFKESRHLDNEKVLGGVLKPLKLSYDYLKEGNSQMTGNDIQMCFLLCSLFPEDAEIPIEILIMCGIGVGLFPNASSIENKRNEIGIALKKLQNSGLLLESDDAETIRMHDVVRDFAHWLTSIGEKLTSTGENRFMVKDKLKEWPDMVESFGCYTAIALWNCSNDIKNFQDKVEFSKLKTLFLQGERNRDDLLVVSSTFFEEMKALQVLHLKNVNFSPKGFLSLPNLKTLWCIDCKLENFSSSLTNMRSLEILALIETEIDETSEDLVKLSTLKYLRLSSPYWVKMKIPPKLVSRLTSLQELHLAEQIDINLLELKPLSRLTALSFYTNQIPQEDFVLPKLQRYAICVNEYHSCLSGFRTLEIEDFASSLSSFNKLFCNVEKLRLRNVNGQKNIVPSIDEMGVNELTFLGLESCNDMEFLIDTTRDQGSTVAFSNLVKLDIATMVSLKGLCNGLSPIRFLQNIKQVRFINCPELQVIFQTPLLSNLTILELYSLPKLKRIWEVEPSHCAIVSLQSLKDVRIESCNNLKTIFSTCLALNMLHLQELSIHNCDELEHVIGFTQEEEISENDCPLYCWPNLRVLHVQDCESLKYVCTNTLIQSLESVYIEDCYQLIQIYNVEQNKCGQNIVLPGLESQTFCWTKLKIVYVSYCKNLKYLCSTTLAQGLPYLESIHIVYCPRLIQMFNMGKNKDRFGVQVNYCGPKLKTLRIVDCPIFSCFIVQASLLKKLVLSDVEHSRQLCNIDFPVLNEDCIVAGNHEEVFQVQGGYSFSSLKTLKLRNLFEVRILWNDFAQVLTFENLTTLNLRDRKKLRYIFSRTMARNLSHLENLFIEGCEEIEQLILAKDQVSSSSNGDTGLQPIIFASLTNIEVTNCGNLKCLFPFGSTPVLPKLQSLHLKKNSKLEQVFELEDEVEVAAEEEMIFYKLESLSLEKLPGLIHFCPKGYQFVLLALRELTVIDCSKLNTSFFVDLQKIVHCKTKV</sequence>
<proteinExistence type="inferred from homology"/>
<dbReference type="InterPro" id="IPR002182">
    <property type="entry name" value="NB-ARC"/>
</dbReference>
<keyword evidence="10" id="KW-1185">Reference proteome</keyword>
<evidence type="ECO:0000313" key="9">
    <source>
        <dbReference type="EMBL" id="TYJ38836.1"/>
    </source>
</evidence>
<feature type="domain" description="AAA+ ATPase" evidence="8">
    <location>
        <begin position="169"/>
        <end position="323"/>
    </location>
</feature>
<feature type="coiled-coil region" evidence="7">
    <location>
        <begin position="35"/>
        <end position="94"/>
    </location>
</feature>
<evidence type="ECO:0000259" key="8">
    <source>
        <dbReference type="SMART" id="SM00382"/>
    </source>
</evidence>